<dbReference type="AlphaFoldDB" id="A0A4R1QY22"/>
<dbReference type="GO" id="GO:0016887">
    <property type="term" value="F:ATP hydrolysis activity"/>
    <property type="evidence" value="ECO:0007669"/>
    <property type="project" value="InterPro"/>
</dbReference>
<dbReference type="InterPro" id="IPR003593">
    <property type="entry name" value="AAA+_ATPase"/>
</dbReference>
<feature type="compositionally biased region" description="Basic and acidic residues" evidence="9">
    <location>
        <begin position="270"/>
        <end position="288"/>
    </location>
</feature>
<reference evidence="11 12" key="1">
    <citation type="submission" date="2019-03" db="EMBL/GenBank/DDBJ databases">
        <title>Genomic Encyclopedia of Type Strains, Phase IV (KMG-IV): sequencing the most valuable type-strain genomes for metagenomic binning, comparative biology and taxonomic classification.</title>
        <authorList>
            <person name="Goeker M."/>
        </authorList>
    </citation>
    <scope>NUCLEOTIDE SEQUENCE [LARGE SCALE GENOMIC DNA]</scope>
    <source>
        <strain evidence="11 12">DSM 100556</strain>
    </source>
</reference>
<gene>
    <name evidence="11" type="ORF">EDD76_10818</name>
</gene>
<dbReference type="GO" id="GO:0005524">
    <property type="term" value="F:ATP binding"/>
    <property type="evidence" value="ECO:0007669"/>
    <property type="project" value="UniProtKB-KW"/>
</dbReference>
<dbReference type="OrthoDB" id="9770331at2"/>
<comment type="caution">
    <text evidence="11">The sequence shown here is derived from an EMBL/GenBank/DDBJ whole genome shotgun (WGS) entry which is preliminary data.</text>
</comment>
<dbReference type="PANTHER" id="PTHR43553">
    <property type="entry name" value="HEAVY METAL TRANSPORTER"/>
    <property type="match status" value="1"/>
</dbReference>
<feature type="region of interest" description="Disordered" evidence="9">
    <location>
        <begin position="260"/>
        <end position="288"/>
    </location>
</feature>
<keyword evidence="7" id="KW-1278">Translocase</keyword>
<comment type="subcellular location">
    <subcellularLocation>
        <location evidence="1">Cell membrane</location>
        <topology evidence="1">Peripheral membrane protein</topology>
    </subcellularLocation>
</comment>
<dbReference type="FunFam" id="3.40.50.300:FF:000224">
    <property type="entry name" value="Energy-coupling factor transporter ATP-binding protein EcfA"/>
    <property type="match status" value="1"/>
</dbReference>
<comment type="similarity">
    <text evidence="2">Belongs to the ABC transporter superfamily.</text>
</comment>
<keyword evidence="6 11" id="KW-0067">ATP-binding</keyword>
<organism evidence="11 12">
    <name type="scientific">Kineothrix alysoides</name>
    <dbReference type="NCBI Taxonomy" id="1469948"/>
    <lineage>
        <taxon>Bacteria</taxon>
        <taxon>Bacillati</taxon>
        <taxon>Bacillota</taxon>
        <taxon>Clostridia</taxon>
        <taxon>Lachnospirales</taxon>
        <taxon>Lachnospiraceae</taxon>
        <taxon>Kineothrix</taxon>
    </lineage>
</organism>
<dbReference type="Proteomes" id="UP000295718">
    <property type="component" value="Unassembled WGS sequence"/>
</dbReference>
<evidence type="ECO:0000313" key="11">
    <source>
        <dbReference type="EMBL" id="TCL57484.1"/>
    </source>
</evidence>
<dbReference type="InterPro" id="IPR017871">
    <property type="entry name" value="ABC_transporter-like_CS"/>
</dbReference>
<dbReference type="STRING" id="1469948.GCA_000732725_01987"/>
<evidence type="ECO:0000259" key="10">
    <source>
        <dbReference type="PROSITE" id="PS50893"/>
    </source>
</evidence>
<evidence type="ECO:0000256" key="9">
    <source>
        <dbReference type="SAM" id="MobiDB-lite"/>
    </source>
</evidence>
<dbReference type="RefSeq" id="WP_051869382.1">
    <property type="nucleotide sequence ID" value="NZ_JPNB01000001.1"/>
</dbReference>
<evidence type="ECO:0000256" key="5">
    <source>
        <dbReference type="ARBA" id="ARBA00022741"/>
    </source>
</evidence>
<evidence type="ECO:0000256" key="4">
    <source>
        <dbReference type="ARBA" id="ARBA00022475"/>
    </source>
</evidence>
<dbReference type="PROSITE" id="PS50893">
    <property type="entry name" value="ABC_TRANSPORTER_2"/>
    <property type="match status" value="1"/>
</dbReference>
<dbReference type="InterPro" id="IPR003439">
    <property type="entry name" value="ABC_transporter-like_ATP-bd"/>
</dbReference>
<dbReference type="CDD" id="cd03225">
    <property type="entry name" value="ABC_cobalt_CbiO_domain1"/>
    <property type="match status" value="1"/>
</dbReference>
<keyword evidence="3" id="KW-0813">Transport</keyword>
<dbReference type="SUPFAM" id="SSF52540">
    <property type="entry name" value="P-loop containing nucleoside triphosphate hydrolases"/>
    <property type="match status" value="1"/>
</dbReference>
<accession>A0A4R1QY22</accession>
<proteinExistence type="inferred from homology"/>
<feature type="domain" description="ABC transporter" evidence="10">
    <location>
        <begin position="6"/>
        <end position="239"/>
    </location>
</feature>
<dbReference type="PROSITE" id="PS00211">
    <property type="entry name" value="ABC_TRANSPORTER_1"/>
    <property type="match status" value="1"/>
</dbReference>
<evidence type="ECO:0000256" key="2">
    <source>
        <dbReference type="ARBA" id="ARBA00005417"/>
    </source>
</evidence>
<dbReference type="GO" id="GO:0042626">
    <property type="term" value="F:ATPase-coupled transmembrane transporter activity"/>
    <property type="evidence" value="ECO:0007669"/>
    <property type="project" value="TreeGrafter"/>
</dbReference>
<evidence type="ECO:0000256" key="8">
    <source>
        <dbReference type="ARBA" id="ARBA00023136"/>
    </source>
</evidence>
<evidence type="ECO:0000256" key="1">
    <source>
        <dbReference type="ARBA" id="ARBA00004202"/>
    </source>
</evidence>
<evidence type="ECO:0000256" key="6">
    <source>
        <dbReference type="ARBA" id="ARBA00022840"/>
    </source>
</evidence>
<keyword evidence="5" id="KW-0547">Nucleotide-binding</keyword>
<dbReference type="PANTHER" id="PTHR43553:SF24">
    <property type="entry name" value="ENERGY-COUPLING FACTOR TRANSPORTER ATP-BINDING PROTEIN ECFA1"/>
    <property type="match status" value="1"/>
</dbReference>
<evidence type="ECO:0000256" key="3">
    <source>
        <dbReference type="ARBA" id="ARBA00022448"/>
    </source>
</evidence>
<dbReference type="EMBL" id="SLUO01000008">
    <property type="protein sequence ID" value="TCL57484.1"/>
    <property type="molecule type" value="Genomic_DNA"/>
</dbReference>
<keyword evidence="4" id="KW-1003">Cell membrane</keyword>
<dbReference type="Pfam" id="PF00005">
    <property type="entry name" value="ABC_tran"/>
    <property type="match status" value="1"/>
</dbReference>
<dbReference type="GO" id="GO:0043190">
    <property type="term" value="C:ATP-binding cassette (ABC) transporter complex"/>
    <property type="evidence" value="ECO:0007669"/>
    <property type="project" value="TreeGrafter"/>
</dbReference>
<dbReference type="InterPro" id="IPR027417">
    <property type="entry name" value="P-loop_NTPase"/>
</dbReference>
<dbReference type="InterPro" id="IPR050095">
    <property type="entry name" value="ECF_ABC_transporter_ATP-bd"/>
</dbReference>
<evidence type="ECO:0000256" key="7">
    <source>
        <dbReference type="ARBA" id="ARBA00022967"/>
    </source>
</evidence>
<keyword evidence="8" id="KW-0472">Membrane</keyword>
<sequence>MNRKILETKDLSFSYEEGRMALNHLSVEIYEKEKIAVLGANGAGKSTFFLNLNGVREPEEGEIFLYGNRIDRKNRRELIKNVGIVFQDADSQIIASTVKAEVAFGPLNMKLPRQEVEERTINALERLDLQAYAERPPHYLSGGEKKRVSIADILAMDSPIIIFDEPTASLDPVNADMLEKILEELEQEGKTILLSTHDVDFAYRFADRVLVFCEGKLIADRKPENIFRDEKILKRANLKKPVLVEVYEMLKQKNLLQKKTPQKNPLQEKLLSKEPLQESVRTEEEEHYPRTLAEIEALL</sequence>
<name>A0A4R1QY22_9FIRM</name>
<evidence type="ECO:0000313" key="12">
    <source>
        <dbReference type="Proteomes" id="UP000295718"/>
    </source>
</evidence>
<protein>
    <submittedName>
        <fullName evidence="11">Cobalt/nickel transport system ATP-binding protein</fullName>
    </submittedName>
</protein>
<keyword evidence="12" id="KW-1185">Reference proteome</keyword>
<dbReference type="Gene3D" id="3.40.50.300">
    <property type="entry name" value="P-loop containing nucleotide triphosphate hydrolases"/>
    <property type="match status" value="1"/>
</dbReference>
<dbReference type="SMART" id="SM00382">
    <property type="entry name" value="AAA"/>
    <property type="match status" value="1"/>
</dbReference>
<dbReference type="InterPro" id="IPR015856">
    <property type="entry name" value="ABC_transpr_CbiO/EcfA_su"/>
</dbReference>